<dbReference type="SMART" id="SM00530">
    <property type="entry name" value="HTH_XRE"/>
    <property type="match status" value="1"/>
</dbReference>
<dbReference type="eggNOG" id="COG1396">
    <property type="taxonomic scope" value="Bacteria"/>
</dbReference>
<dbReference type="GO" id="GO:0003677">
    <property type="term" value="F:DNA binding"/>
    <property type="evidence" value="ECO:0007669"/>
    <property type="project" value="UniProtKB-KW"/>
</dbReference>
<evidence type="ECO:0000259" key="3">
    <source>
        <dbReference type="PROSITE" id="PS50943"/>
    </source>
</evidence>
<dbReference type="PROSITE" id="PS50943">
    <property type="entry name" value="HTH_CROC1"/>
    <property type="match status" value="1"/>
</dbReference>
<evidence type="ECO:0000256" key="1">
    <source>
        <dbReference type="ARBA" id="ARBA00023125"/>
    </source>
</evidence>
<dbReference type="Gene3D" id="1.10.260.40">
    <property type="entry name" value="lambda repressor-like DNA-binding domains"/>
    <property type="match status" value="1"/>
</dbReference>
<dbReference type="InterPro" id="IPR001387">
    <property type="entry name" value="Cro/C1-type_HTH"/>
</dbReference>
<feature type="transmembrane region" description="Helical" evidence="2">
    <location>
        <begin position="127"/>
        <end position="145"/>
    </location>
</feature>
<dbReference type="PANTHER" id="PTHR46558">
    <property type="entry name" value="TRACRIPTIONAL REGULATORY PROTEIN-RELATED-RELATED"/>
    <property type="match status" value="1"/>
</dbReference>
<organism evidence="4 5">
    <name type="scientific">Eubacterium plexicaudatum ASF492</name>
    <dbReference type="NCBI Taxonomy" id="1235802"/>
    <lineage>
        <taxon>Bacteria</taxon>
        <taxon>Bacillati</taxon>
        <taxon>Bacillota</taxon>
        <taxon>Clostridia</taxon>
        <taxon>Eubacteriales</taxon>
        <taxon>Eubacteriaceae</taxon>
        <taxon>Eubacterium</taxon>
    </lineage>
</organism>
<keyword evidence="5" id="KW-1185">Reference proteome</keyword>
<dbReference type="OrthoDB" id="9813152at2"/>
<keyword evidence="2" id="KW-1133">Transmembrane helix</keyword>
<proteinExistence type="predicted"/>
<evidence type="ECO:0000256" key="2">
    <source>
        <dbReference type="SAM" id="Phobius"/>
    </source>
</evidence>
<dbReference type="EMBL" id="AQFT01000015">
    <property type="protein sequence ID" value="EMZ37054.1"/>
    <property type="molecule type" value="Genomic_DNA"/>
</dbReference>
<dbReference type="InterPro" id="IPR010982">
    <property type="entry name" value="Lambda_DNA-bd_dom_sf"/>
</dbReference>
<dbReference type="AlphaFoldDB" id="N2BJQ7"/>
<dbReference type="CDD" id="cd00093">
    <property type="entry name" value="HTH_XRE"/>
    <property type="match status" value="1"/>
</dbReference>
<feature type="domain" description="HTH cro/C1-type" evidence="3">
    <location>
        <begin position="7"/>
        <end position="61"/>
    </location>
</feature>
<dbReference type="SUPFAM" id="SSF47413">
    <property type="entry name" value="lambda repressor-like DNA-binding domains"/>
    <property type="match status" value="1"/>
</dbReference>
<dbReference type="STRING" id="1235802.C823_00542"/>
<gene>
    <name evidence="4" type="ORF">C823_00542</name>
</gene>
<accession>N2BJQ7</accession>
<keyword evidence="2" id="KW-0472">Membrane</keyword>
<comment type="caution">
    <text evidence="4">The sequence shown here is derived from an EMBL/GenBank/DDBJ whole genome shotgun (WGS) entry which is preliminary data.</text>
</comment>
<protein>
    <recommendedName>
        <fullName evidence="3">HTH cro/C1-type domain-containing protein</fullName>
    </recommendedName>
</protein>
<feature type="transmembrane region" description="Helical" evidence="2">
    <location>
        <begin position="97"/>
        <end position="121"/>
    </location>
</feature>
<sequence>MDFAEKLLTLRKANHLTQEQLAEQLNISRQSVSKWESGQATPELDKIVTLSAIFNVSTDDLLKSSEIDDLSLKTELLQKQQQTMLIREQKQYRIFECFLYAFAVYLIFFALYFIGHFHFWALVSNPSVFFAGFLIATAIVIFIFLKKCRNMFEK</sequence>
<dbReference type="HOGENOM" id="CLU_066192_2_6_9"/>
<evidence type="ECO:0000313" key="4">
    <source>
        <dbReference type="EMBL" id="EMZ37054.1"/>
    </source>
</evidence>
<dbReference type="PANTHER" id="PTHR46558:SF13">
    <property type="entry name" value="HTH-TYPE TRANSCRIPTIONAL REGULATOR IMMR"/>
    <property type="match status" value="1"/>
</dbReference>
<evidence type="ECO:0000313" key="5">
    <source>
        <dbReference type="Proteomes" id="UP000012589"/>
    </source>
</evidence>
<reference evidence="4 5" key="1">
    <citation type="journal article" date="2014" name="Genome Announc.">
        <title>Draft genome sequences of the altered schaedler flora, a defined bacterial community from gnotobiotic mice.</title>
        <authorList>
            <person name="Wannemuehler M.J."/>
            <person name="Overstreet A.M."/>
            <person name="Ward D.V."/>
            <person name="Phillips G.J."/>
        </authorList>
    </citation>
    <scope>NUCLEOTIDE SEQUENCE [LARGE SCALE GENOMIC DNA]</scope>
    <source>
        <strain evidence="4 5">ASF492</strain>
    </source>
</reference>
<keyword evidence="2" id="KW-0812">Transmembrane</keyword>
<dbReference type="Proteomes" id="UP000012589">
    <property type="component" value="Unassembled WGS sequence"/>
</dbReference>
<dbReference type="PATRIC" id="fig|1235802.3.peg.567"/>
<dbReference type="Pfam" id="PF01381">
    <property type="entry name" value="HTH_3"/>
    <property type="match status" value="1"/>
</dbReference>
<keyword evidence="1" id="KW-0238">DNA-binding</keyword>
<name>N2BJQ7_9FIRM</name>